<comment type="similarity">
    <text evidence="5">Belongs to the UbiX/PAD1 family.</text>
</comment>
<feature type="binding site" evidence="5">
    <location>
        <position position="172"/>
    </location>
    <ligand>
        <name>dimethylallyl phosphate</name>
        <dbReference type="ChEBI" id="CHEBI:88052"/>
    </ligand>
</feature>
<dbReference type="PANTHER" id="PTHR43374:SF1">
    <property type="entry name" value="FLAVIN PRENYLTRANSFERASE PAD1, MITOCHONDRIAL"/>
    <property type="match status" value="1"/>
</dbReference>
<dbReference type="AlphaFoldDB" id="F5YBU0"/>
<reference evidence="8" key="1">
    <citation type="submission" date="2009-12" db="EMBL/GenBank/DDBJ databases">
        <title>Complete sequence of Treponema azotonutricium strain ZAS-9.</title>
        <authorList>
            <person name="Tetu S.G."/>
            <person name="Matson E."/>
            <person name="Ren Q."/>
            <person name="Seshadri R."/>
            <person name="Elbourne L."/>
            <person name="Hassan K.A."/>
            <person name="Durkin A."/>
            <person name="Radune D."/>
            <person name="Mohamoud Y."/>
            <person name="Shay R."/>
            <person name="Jin S."/>
            <person name="Zhang X."/>
            <person name="Lucey K."/>
            <person name="Ballor N.R."/>
            <person name="Ottesen E."/>
            <person name="Rosenthal R."/>
            <person name="Allen A."/>
            <person name="Leadbetter J.R."/>
            <person name="Paulsen I.T."/>
        </authorList>
    </citation>
    <scope>NUCLEOTIDE SEQUENCE [LARGE SCALE GENOMIC DNA]</scope>
    <source>
        <strain evidence="8">ATCC BAA-888 / DSM 13862 / ZAS-9</strain>
    </source>
</reference>
<feature type="binding site" evidence="5">
    <location>
        <begin position="10"/>
        <end position="12"/>
    </location>
    <ligand>
        <name>FMN</name>
        <dbReference type="ChEBI" id="CHEBI:58210"/>
    </ligand>
</feature>
<keyword evidence="7" id="KW-0456">Lyase</keyword>
<feature type="binding site" evidence="5">
    <location>
        <position position="126"/>
    </location>
    <ligand>
        <name>FMN</name>
        <dbReference type="ChEBI" id="CHEBI:58210"/>
    </ligand>
</feature>
<keyword evidence="1 5" id="KW-0637">Prenyltransferase</keyword>
<evidence type="ECO:0000259" key="6">
    <source>
        <dbReference type="Pfam" id="PF02441"/>
    </source>
</evidence>
<sequence length="189" mass="20147">MGKYLICITGASGSVYGIRTIKALVEGGHEVHSIVSSWGNRVMERETGKSLASWIGELGLPPERVYAPEDLAAPPASGSFRLDGTVVVPCSMSSVGAIASGLCLNLIHRSALVSLKEGRPLVLVPRETPLSLLDLRNLTVLAEAGAVILPASPAFYQVPQNIDDMVNFVAGKILDRLGIDHNLYTRWGT</sequence>
<feature type="domain" description="Flavoprotein" evidence="6">
    <location>
        <begin position="3"/>
        <end position="177"/>
    </location>
</feature>
<dbReference type="EC" id="2.5.1.129" evidence="5"/>
<accession>F5YBU0</accession>
<proteinExistence type="inferred from homology"/>
<dbReference type="InParanoid" id="F5YBU0"/>
<dbReference type="InterPro" id="IPR004507">
    <property type="entry name" value="UbiX-like"/>
</dbReference>
<dbReference type="InterPro" id="IPR003382">
    <property type="entry name" value="Flavoprotein"/>
</dbReference>
<feature type="binding site" evidence="5">
    <location>
        <position position="156"/>
    </location>
    <ligand>
        <name>dimethylallyl phosphate</name>
        <dbReference type="ChEBI" id="CHEBI:88052"/>
    </ligand>
</feature>
<dbReference type="SUPFAM" id="SSF52507">
    <property type="entry name" value="Homo-oligomeric flavin-containing Cys decarboxylases, HFCD"/>
    <property type="match status" value="1"/>
</dbReference>
<evidence type="ECO:0000256" key="2">
    <source>
        <dbReference type="ARBA" id="ARBA00022630"/>
    </source>
</evidence>
<dbReference type="PANTHER" id="PTHR43374">
    <property type="entry name" value="FLAVIN PRENYLTRANSFERASE"/>
    <property type="match status" value="1"/>
</dbReference>
<dbReference type="HAMAP" id="MF_01984">
    <property type="entry name" value="ubiX_pad"/>
    <property type="match status" value="1"/>
</dbReference>
<gene>
    <name evidence="5" type="primary">ubiX</name>
    <name evidence="7" type="ordered locus">TREAZ_2926</name>
</gene>
<dbReference type="NCBIfam" id="TIGR00421">
    <property type="entry name" value="ubiX_pad"/>
    <property type="match status" value="1"/>
</dbReference>
<keyword evidence="3 5" id="KW-0288">FMN</keyword>
<evidence type="ECO:0000256" key="1">
    <source>
        <dbReference type="ARBA" id="ARBA00022602"/>
    </source>
</evidence>
<dbReference type="FunCoup" id="F5YBU0">
    <property type="interactions" value="150"/>
</dbReference>
<dbReference type="Proteomes" id="UP000009222">
    <property type="component" value="Chromosome"/>
</dbReference>
<dbReference type="InterPro" id="IPR036551">
    <property type="entry name" value="Flavin_trans-like"/>
</dbReference>
<dbReference type="RefSeq" id="WP_015712618.1">
    <property type="nucleotide sequence ID" value="NC_015577.1"/>
</dbReference>
<keyword evidence="8" id="KW-1185">Reference proteome</keyword>
<evidence type="ECO:0000313" key="8">
    <source>
        <dbReference type="Proteomes" id="UP000009222"/>
    </source>
</evidence>
<dbReference type="GO" id="GO:0016831">
    <property type="term" value="F:carboxy-lyase activity"/>
    <property type="evidence" value="ECO:0007669"/>
    <property type="project" value="TreeGrafter"/>
</dbReference>
<dbReference type="HOGENOM" id="CLU_074522_0_1_12"/>
<reference evidence="7 8" key="2">
    <citation type="journal article" date="2011" name="ISME J.">
        <title>RNA-seq reveals cooperative metabolic interactions between two termite-gut spirochete species in co-culture.</title>
        <authorList>
            <person name="Rosenthal A.Z."/>
            <person name="Matson E.G."/>
            <person name="Eldar A."/>
            <person name="Leadbetter J.R."/>
        </authorList>
    </citation>
    <scope>NUCLEOTIDE SEQUENCE [LARGE SCALE GENOMIC DNA]</scope>
    <source>
        <strain evidence="8">ATCC BAA-888 / DSM 13862 / ZAS-9</strain>
    </source>
</reference>
<evidence type="ECO:0000256" key="3">
    <source>
        <dbReference type="ARBA" id="ARBA00022643"/>
    </source>
</evidence>
<evidence type="ECO:0000256" key="4">
    <source>
        <dbReference type="ARBA" id="ARBA00022679"/>
    </source>
</evidence>
<dbReference type="OrthoDB" id="9781577at2"/>
<feature type="binding site" evidence="5">
    <location>
        <position position="36"/>
    </location>
    <ligand>
        <name>FMN</name>
        <dbReference type="ChEBI" id="CHEBI:58210"/>
    </ligand>
</feature>
<comment type="function">
    <text evidence="5">Flavin prenyltransferase that catalyzes the synthesis of the prenylated FMN cofactor (prenyl-FMN) for 4-hydroxy-3-polyprenylbenzoic acid decarboxylase UbiD. The prenyltransferase is metal-independent and links a dimethylallyl moiety from dimethylallyl monophosphate (DMAP) to the flavin N5 and C6 atoms of FMN.</text>
</comment>
<keyword evidence="4 5" id="KW-0808">Transferase</keyword>
<feature type="binding site" evidence="5">
    <location>
        <begin position="91"/>
        <end position="94"/>
    </location>
    <ligand>
        <name>FMN</name>
        <dbReference type="ChEBI" id="CHEBI:58210"/>
    </ligand>
</feature>
<evidence type="ECO:0000256" key="5">
    <source>
        <dbReference type="HAMAP-Rule" id="MF_01984"/>
    </source>
</evidence>
<feature type="binding site" evidence="5">
    <location>
        <position position="103"/>
    </location>
    <ligand>
        <name>FMN</name>
        <dbReference type="ChEBI" id="CHEBI:58210"/>
    </ligand>
</feature>
<name>F5YBU0_LEAAZ</name>
<comment type="catalytic activity">
    <reaction evidence="5">
        <text>dimethylallyl phosphate + FMNH2 = prenylated FMNH2 + phosphate</text>
        <dbReference type="Rhea" id="RHEA:37743"/>
        <dbReference type="ChEBI" id="CHEBI:43474"/>
        <dbReference type="ChEBI" id="CHEBI:57618"/>
        <dbReference type="ChEBI" id="CHEBI:87467"/>
        <dbReference type="ChEBI" id="CHEBI:88052"/>
        <dbReference type="EC" id="2.5.1.129"/>
    </reaction>
</comment>
<protein>
    <recommendedName>
        <fullName evidence="5">Flavin prenyltransferase UbiX</fullName>
        <ecNumber evidence="5">2.5.1.129</ecNumber>
    </recommendedName>
</protein>
<dbReference type="NCBIfam" id="NF004685">
    <property type="entry name" value="PRK06029.1"/>
    <property type="match status" value="1"/>
</dbReference>
<dbReference type="GO" id="GO:0106141">
    <property type="term" value="F:flavin prenyltransferase activity"/>
    <property type="evidence" value="ECO:0007669"/>
    <property type="project" value="UniProtKB-EC"/>
</dbReference>
<dbReference type="EMBL" id="CP001841">
    <property type="protein sequence ID" value="AEF82323.1"/>
    <property type="molecule type" value="Genomic_DNA"/>
</dbReference>
<dbReference type="Pfam" id="PF02441">
    <property type="entry name" value="Flavoprotein"/>
    <property type="match status" value="1"/>
</dbReference>
<dbReference type="KEGG" id="taz:TREAZ_2926"/>
<dbReference type="eggNOG" id="COG0163">
    <property type="taxonomic scope" value="Bacteria"/>
</dbReference>
<keyword evidence="2 5" id="KW-0285">Flavoprotein</keyword>
<organism evidence="7 8">
    <name type="scientific">Leadbettera azotonutricia (strain ATCC BAA-888 / DSM 13862 / ZAS-9)</name>
    <name type="common">Treponema azotonutricium</name>
    <dbReference type="NCBI Taxonomy" id="545695"/>
    <lineage>
        <taxon>Bacteria</taxon>
        <taxon>Pseudomonadati</taxon>
        <taxon>Spirochaetota</taxon>
        <taxon>Spirochaetia</taxon>
        <taxon>Spirochaetales</taxon>
        <taxon>Breznakiellaceae</taxon>
        <taxon>Leadbettera</taxon>
    </lineage>
</organism>
<evidence type="ECO:0000313" key="7">
    <source>
        <dbReference type="EMBL" id="AEF82323.1"/>
    </source>
</evidence>
<dbReference type="Gene3D" id="3.40.50.1950">
    <property type="entry name" value="Flavin prenyltransferase-like"/>
    <property type="match status" value="1"/>
</dbReference>
<dbReference type="STRING" id="545695.TREAZ_2926"/>